<reference evidence="2 3" key="1">
    <citation type="submission" date="2018-08" db="EMBL/GenBank/DDBJ databases">
        <authorList>
            <person name="Laetsch R D."/>
            <person name="Stevens L."/>
            <person name="Kumar S."/>
            <person name="Blaxter L. M."/>
        </authorList>
    </citation>
    <scope>NUCLEOTIDE SEQUENCE [LARGE SCALE GENOMIC DNA]</scope>
</reference>
<accession>A0A498SFH7</accession>
<dbReference type="Proteomes" id="UP000276991">
    <property type="component" value="Unassembled WGS sequence"/>
</dbReference>
<dbReference type="AlphaFoldDB" id="A0A498SFH7"/>
<proteinExistence type="predicted"/>
<dbReference type="EMBL" id="UPTC01000925">
    <property type="protein sequence ID" value="VBB30598.1"/>
    <property type="molecule type" value="Genomic_DNA"/>
</dbReference>
<evidence type="ECO:0000313" key="2">
    <source>
        <dbReference type="EMBL" id="VBB30598.1"/>
    </source>
</evidence>
<organism evidence="2 3">
    <name type="scientific">Acanthocheilonema viteae</name>
    <name type="common">Filarial nematode worm</name>
    <name type="synonym">Dipetalonema viteae</name>
    <dbReference type="NCBI Taxonomy" id="6277"/>
    <lineage>
        <taxon>Eukaryota</taxon>
        <taxon>Metazoa</taxon>
        <taxon>Ecdysozoa</taxon>
        <taxon>Nematoda</taxon>
        <taxon>Chromadorea</taxon>
        <taxon>Rhabditida</taxon>
        <taxon>Spirurina</taxon>
        <taxon>Spiruromorpha</taxon>
        <taxon>Filarioidea</taxon>
        <taxon>Onchocercidae</taxon>
        <taxon>Acanthocheilonema</taxon>
    </lineage>
</organism>
<evidence type="ECO:0000256" key="1">
    <source>
        <dbReference type="SAM" id="MobiDB-lite"/>
    </source>
</evidence>
<evidence type="ECO:0000313" key="3">
    <source>
        <dbReference type="Proteomes" id="UP000276991"/>
    </source>
</evidence>
<dbReference type="STRING" id="6277.A0A498SFH7"/>
<name>A0A498SFH7_ACAVI</name>
<keyword evidence="3" id="KW-1185">Reference proteome</keyword>
<feature type="region of interest" description="Disordered" evidence="1">
    <location>
        <begin position="575"/>
        <end position="601"/>
    </location>
</feature>
<feature type="compositionally biased region" description="Polar residues" evidence="1">
    <location>
        <begin position="869"/>
        <end position="886"/>
    </location>
</feature>
<dbReference type="OrthoDB" id="5831009at2759"/>
<feature type="region of interest" description="Disordered" evidence="1">
    <location>
        <begin position="646"/>
        <end position="665"/>
    </location>
</feature>
<protein>
    <submittedName>
        <fullName evidence="2">Uncharacterized protein</fullName>
    </submittedName>
</protein>
<sequence length="1026" mass="115948">MSEKKQPEKEDDLTQSSQVVTALDMFTASDYLMDNSMDNIEGMFKLLMNNPHNLTTFKYPNDTTQRISVEQITPMTQKFQRKTASITRNFSADSMMRKNQQFMRHSMQGLKSPRNIEPQTTLSSTAAPYISIVGPVRVQTVQKIDKRSMDKLFIDEILELYGLGVKYPSKELISIKPRILKSLPTATKNIPITVQSVHVGHDYVRIDRKIAIDRSKIKFQPNLNTKEMVEFGGGLVQENKEVKPNRKSKSEASILRTPVFNLIGPLVITAFQNTLHDASGNYKIYEEIELRADGSTAKPEITVIPFLRKESVLPKNDKQEIPIRYHEDILVGYNVMLIKRLIEIKPSITRQLQDFSLSEERNYVTDKTICTASSVTKSVAPRIAQERKMLVLQEPPIRTDLTVSSGSSGEPTFLHTAESAPIESFYERDQSSKTERTLRTALSSSEMINAVSKSHTEAFMSAESRASRRLHGISKLENPKANDYVLQAHSDSLRTGQSVSMKYMKVPEESAKSLAETTLSAKLLTARSLEDERKRSKKPVLFLKEKLLPNETMNSNSKIQCIYRSPSNFTVKTARSPTQSRSIYSSPLHPSISPRSPRQDEKHKFIPDDFAAVLPKGLSSFGSTCRHESDSMMDKRKYVRYDEPSLLSGSADKNDNKKSLGIPTPRSISNQRVITVNSCFPETNERALTAHELSRETLELGRSLREDKKHRFIEIPKKFLDTHSVEIPSRKMLSRLPQPHSSYFMSEQEPKNLKSRSTDVLLESEKKNNLSIVSEKDHALSCKRKFVLLPPTSSIISCSPKQLSTARSKESIIPQSSTMSKKAVSEVDEKVSVASKKTSKVIRSDPRSERFLLQVQSMKSGHKILPSTFTKQTQSKRTPSLISVTQESDDTKSSTVRKPSKWYEKSMFIDQSKSLPQMQATHIVTPISSDMSRSFDSTIMQKKSNVVKNASSIFNTLDENVSEASQAKGTSIMIQSKDEENLTIQLNITIKINNEEGKSNGKYNLKPERILVKGREVYRKKDDCTL</sequence>
<gene>
    <name evidence="2" type="ORF">NAV_LOCUS5389</name>
</gene>
<feature type="compositionally biased region" description="Polar residues" evidence="1">
    <location>
        <begin position="575"/>
        <end position="585"/>
    </location>
</feature>
<feature type="region of interest" description="Disordered" evidence="1">
    <location>
        <begin position="869"/>
        <end position="897"/>
    </location>
</feature>